<protein>
    <submittedName>
        <fullName evidence="4">Amidase</fullName>
    </submittedName>
</protein>
<organism evidence="4 5">
    <name type="scientific">Amphritea balenae</name>
    <dbReference type="NCBI Taxonomy" id="452629"/>
    <lineage>
        <taxon>Bacteria</taxon>
        <taxon>Pseudomonadati</taxon>
        <taxon>Pseudomonadota</taxon>
        <taxon>Gammaproteobacteria</taxon>
        <taxon>Oceanospirillales</taxon>
        <taxon>Oceanospirillaceae</taxon>
        <taxon>Amphritea</taxon>
    </lineage>
</organism>
<dbReference type="InterPro" id="IPR036928">
    <property type="entry name" value="AS_sf"/>
</dbReference>
<keyword evidence="5" id="KW-1185">Reference proteome</keyword>
<proteinExistence type="inferred from homology"/>
<evidence type="ECO:0000313" key="4">
    <source>
        <dbReference type="EMBL" id="RRC99305.1"/>
    </source>
</evidence>
<dbReference type="InterPro" id="IPR023631">
    <property type="entry name" value="Amidase_dom"/>
</dbReference>
<dbReference type="SUPFAM" id="SSF75304">
    <property type="entry name" value="Amidase signature (AS) enzymes"/>
    <property type="match status" value="1"/>
</dbReference>
<dbReference type="PANTHER" id="PTHR11895">
    <property type="entry name" value="TRANSAMIDASE"/>
    <property type="match status" value="1"/>
</dbReference>
<dbReference type="InterPro" id="IPR020556">
    <property type="entry name" value="Amidase_CS"/>
</dbReference>
<evidence type="ECO:0000313" key="5">
    <source>
        <dbReference type="Proteomes" id="UP000267535"/>
    </source>
</evidence>
<dbReference type="InterPro" id="IPR000120">
    <property type="entry name" value="Amidase"/>
</dbReference>
<dbReference type="EMBL" id="RQXV01000005">
    <property type="protein sequence ID" value="RRC99305.1"/>
    <property type="molecule type" value="Genomic_DNA"/>
</dbReference>
<dbReference type="Proteomes" id="UP000267535">
    <property type="component" value="Unassembled WGS sequence"/>
</dbReference>
<sequence>MLSDSTIGYARQNHRLKRTKQPDHTIRDNNYNEGKQMNFANKTAIELIADLRAHKISATELLEQTIAHAEHVAESYNPFSIKLYDRARAAAAEADKLLTEGLGGPLCGLPITIKESQWLAGVPTTNASRTQADVIPDETSAAVLRLEEAGAVIFAKTTCPEFCLTGTTSSELFGVTSNPWNAERTCGGSSGGAGAAVAAGAGTLSLGGDGGGSIRIPAAFCGIVGFKPSFKAVPREPCNPSWSTIVSYGPMARTVADARLMYSVVAANNDEYSYIDSLNVHAQHPLTLSGQKIIVSEDLGFAPIDDDVRMTFRRIVHLLKDAGAEIIYDHPHLPSSVIAWATSAHYDSWSFQKDKEAPLEGIEQGTRETLEFGASITEDEFNAAEEHREVIHNAYTSMFERNGSTTFITPTLGVEAFKHSRRHPKYVGSTRITNPWLDWVAFLYDANLTGMPACALPMGLGDEQLPLSIQVAGPRGNDAAVLDIAEQLESIIGWDNNPKDSLKEADDNASDQA</sequence>
<evidence type="ECO:0000256" key="1">
    <source>
        <dbReference type="ARBA" id="ARBA00009199"/>
    </source>
</evidence>
<gene>
    <name evidence="4" type="ORF">EHS89_10705</name>
</gene>
<dbReference type="PROSITE" id="PS00571">
    <property type="entry name" value="AMIDASES"/>
    <property type="match status" value="1"/>
</dbReference>
<name>A0A3P1SRP0_9GAMM</name>
<comment type="similarity">
    <text evidence="1">Belongs to the amidase family.</text>
</comment>
<comment type="caution">
    <text evidence="4">The sequence shown here is derived from an EMBL/GenBank/DDBJ whole genome shotgun (WGS) entry which is preliminary data.</text>
</comment>
<evidence type="ECO:0000259" key="3">
    <source>
        <dbReference type="Pfam" id="PF01425"/>
    </source>
</evidence>
<accession>A0A3P1SRP0</accession>
<dbReference type="OrthoDB" id="8872210at2"/>
<dbReference type="GO" id="GO:0003824">
    <property type="term" value="F:catalytic activity"/>
    <property type="evidence" value="ECO:0007669"/>
    <property type="project" value="InterPro"/>
</dbReference>
<feature type="domain" description="Amidase" evidence="3">
    <location>
        <begin position="60"/>
        <end position="482"/>
    </location>
</feature>
<feature type="region of interest" description="Disordered" evidence="2">
    <location>
        <begin position="1"/>
        <end position="28"/>
    </location>
</feature>
<dbReference type="PANTHER" id="PTHR11895:SF7">
    <property type="entry name" value="GLUTAMYL-TRNA(GLN) AMIDOTRANSFERASE SUBUNIT A, MITOCHONDRIAL"/>
    <property type="match status" value="1"/>
</dbReference>
<evidence type="ECO:0000256" key="2">
    <source>
        <dbReference type="SAM" id="MobiDB-lite"/>
    </source>
</evidence>
<dbReference type="Gene3D" id="3.90.1300.10">
    <property type="entry name" value="Amidase signature (AS) domain"/>
    <property type="match status" value="1"/>
</dbReference>
<dbReference type="Pfam" id="PF01425">
    <property type="entry name" value="Amidase"/>
    <property type="match status" value="1"/>
</dbReference>
<dbReference type="AlphaFoldDB" id="A0A3P1SRP0"/>
<dbReference type="PIRSF" id="PIRSF001221">
    <property type="entry name" value="Amidase_fungi"/>
    <property type="match status" value="1"/>
</dbReference>
<reference evidence="4 5" key="1">
    <citation type="submission" date="2018-11" db="EMBL/GenBank/DDBJ databases">
        <title>The draft genome sequence of Amphritea balenae JAMM 1525T.</title>
        <authorList>
            <person name="Fang Z."/>
            <person name="Zhang Y."/>
            <person name="Han X."/>
        </authorList>
    </citation>
    <scope>NUCLEOTIDE SEQUENCE [LARGE SCALE GENOMIC DNA]</scope>
    <source>
        <strain evidence="4 5">JAMM 1525</strain>
    </source>
</reference>